<sequence>MSPSRCTHLAAVAVSCLSQASLQCPGGNNRRAVGRTALPWAGAPAQPWARVRYEMELEGHRSGTATTVGAYLAVQYLLRTACSLSPAAPTPAPISARGFQGPTGGLPNMCVCSVPEPNSPFDISPATNRGPRPPPTNALSLTCVACRRASRPPQPAADLGGRVQTLQGLD</sequence>
<name>A0ACC4E7N1_PURLI</name>
<gene>
    <name evidence="1" type="ORF">ACCO45_000738</name>
</gene>
<accession>A0ACC4E7N1</accession>
<comment type="caution">
    <text evidence="1">The sequence shown here is derived from an EMBL/GenBank/DDBJ whole genome shotgun (WGS) entry which is preliminary data.</text>
</comment>
<protein>
    <submittedName>
        <fullName evidence="1">Uncharacterized protein</fullName>
    </submittedName>
</protein>
<evidence type="ECO:0000313" key="1">
    <source>
        <dbReference type="EMBL" id="KAL3963734.1"/>
    </source>
</evidence>
<dbReference type="EMBL" id="JBGNUJ010000002">
    <property type="protein sequence ID" value="KAL3963734.1"/>
    <property type="molecule type" value="Genomic_DNA"/>
</dbReference>
<reference evidence="1" key="1">
    <citation type="submission" date="2024-12" db="EMBL/GenBank/DDBJ databases">
        <title>Comparative genomics and development of molecular markers within Purpureocillium lilacinum and among Purpureocillium species.</title>
        <authorList>
            <person name="Yeh Z.-Y."/>
            <person name="Ni N.-T."/>
            <person name="Lo P.-H."/>
            <person name="Mushyakhwo K."/>
            <person name="Lin C.-F."/>
            <person name="Nai Y.-S."/>
        </authorList>
    </citation>
    <scope>NUCLEOTIDE SEQUENCE</scope>
    <source>
        <strain evidence="1">NCHU-NPUST-175</strain>
    </source>
</reference>
<organism evidence="1 2">
    <name type="scientific">Purpureocillium lilacinum</name>
    <name type="common">Paecilomyces lilacinus</name>
    <dbReference type="NCBI Taxonomy" id="33203"/>
    <lineage>
        <taxon>Eukaryota</taxon>
        <taxon>Fungi</taxon>
        <taxon>Dikarya</taxon>
        <taxon>Ascomycota</taxon>
        <taxon>Pezizomycotina</taxon>
        <taxon>Sordariomycetes</taxon>
        <taxon>Hypocreomycetidae</taxon>
        <taxon>Hypocreales</taxon>
        <taxon>Ophiocordycipitaceae</taxon>
        <taxon>Purpureocillium</taxon>
    </lineage>
</organism>
<evidence type="ECO:0000313" key="2">
    <source>
        <dbReference type="Proteomes" id="UP001638806"/>
    </source>
</evidence>
<proteinExistence type="predicted"/>
<dbReference type="Proteomes" id="UP001638806">
    <property type="component" value="Unassembled WGS sequence"/>
</dbReference>
<keyword evidence="2" id="KW-1185">Reference proteome</keyword>